<dbReference type="Gene3D" id="3.30.2460.20">
    <property type="match status" value="1"/>
</dbReference>
<dbReference type="SMART" id="SM00097">
    <property type="entry name" value="WNT1"/>
    <property type="match status" value="1"/>
</dbReference>
<evidence type="ECO:0000256" key="1">
    <source>
        <dbReference type="ARBA" id="ARBA00004498"/>
    </source>
</evidence>
<dbReference type="InterPro" id="IPR043158">
    <property type="entry name" value="Wnt_C"/>
</dbReference>
<dbReference type="InterPro" id="IPR005817">
    <property type="entry name" value="Wnt"/>
</dbReference>
<keyword evidence="13" id="KW-1185">Reference proteome</keyword>
<evidence type="ECO:0000256" key="11">
    <source>
        <dbReference type="SAM" id="Phobius"/>
    </source>
</evidence>
<keyword evidence="8" id="KW-0449">Lipoprotein</keyword>
<dbReference type="Proteomes" id="UP000230066">
    <property type="component" value="Unassembled WGS sequence"/>
</dbReference>
<evidence type="ECO:0000256" key="9">
    <source>
        <dbReference type="RuleBase" id="RU003500"/>
    </source>
</evidence>
<feature type="region of interest" description="Disordered" evidence="10">
    <location>
        <begin position="88"/>
        <end position="128"/>
    </location>
</feature>
<dbReference type="PANTHER" id="PTHR12027">
    <property type="entry name" value="WNT RELATED"/>
    <property type="match status" value="1"/>
</dbReference>
<dbReference type="GO" id="GO:0030182">
    <property type="term" value="P:neuron differentiation"/>
    <property type="evidence" value="ECO:0007669"/>
    <property type="project" value="TreeGrafter"/>
</dbReference>
<dbReference type="Pfam" id="PF00110">
    <property type="entry name" value="wnt"/>
    <property type="match status" value="1"/>
</dbReference>
<keyword evidence="11" id="KW-0472">Membrane</keyword>
<comment type="similarity">
    <text evidence="2 9">Belongs to the Wnt family.</text>
</comment>
<dbReference type="GO" id="GO:0045165">
    <property type="term" value="P:cell fate commitment"/>
    <property type="evidence" value="ECO:0007669"/>
    <property type="project" value="TreeGrafter"/>
</dbReference>
<dbReference type="InterPro" id="IPR018161">
    <property type="entry name" value="Wnt_CS"/>
</dbReference>
<keyword evidence="5" id="KW-0272">Extracellular matrix</keyword>
<protein>
    <recommendedName>
        <fullName evidence="9">Protein Wnt</fullName>
    </recommendedName>
</protein>
<dbReference type="CDD" id="cd13113">
    <property type="entry name" value="Wnt"/>
    <property type="match status" value="1"/>
</dbReference>
<reference evidence="12" key="1">
    <citation type="submission" date="2019-03" db="EMBL/GenBank/DDBJ databases">
        <title>Improved annotation for the trematode Fasciola hepatica.</title>
        <authorList>
            <person name="Choi Y.-J."/>
            <person name="Martin J."/>
            <person name="Mitreva M."/>
        </authorList>
    </citation>
    <scope>NUCLEOTIDE SEQUENCE [LARGE SCALE GENOMIC DNA]</scope>
</reference>
<name>A0A4E0REX8_FASHE</name>
<evidence type="ECO:0000256" key="10">
    <source>
        <dbReference type="SAM" id="MobiDB-lite"/>
    </source>
</evidence>
<keyword evidence="11" id="KW-0812">Transmembrane</keyword>
<dbReference type="PRINTS" id="PR01349">
    <property type="entry name" value="WNTPROTEIN"/>
</dbReference>
<dbReference type="GO" id="GO:0060070">
    <property type="term" value="P:canonical Wnt signaling pathway"/>
    <property type="evidence" value="ECO:0007669"/>
    <property type="project" value="TreeGrafter"/>
</dbReference>
<evidence type="ECO:0000256" key="7">
    <source>
        <dbReference type="ARBA" id="ARBA00023157"/>
    </source>
</evidence>
<dbReference type="PROSITE" id="PS00246">
    <property type="entry name" value="WNT1"/>
    <property type="match status" value="1"/>
</dbReference>
<evidence type="ECO:0000256" key="2">
    <source>
        <dbReference type="ARBA" id="ARBA00005683"/>
    </source>
</evidence>
<feature type="compositionally biased region" description="Basic and acidic residues" evidence="10">
    <location>
        <begin position="96"/>
        <end position="124"/>
    </location>
</feature>
<evidence type="ECO:0000256" key="4">
    <source>
        <dbReference type="ARBA" id="ARBA00022525"/>
    </source>
</evidence>
<sequence length="676" mass="77726">MRVSDTLFTWISTLVWITFSASCLISSYNSCVNGQTVELRRHRYGFGQPHYSSGRSILTTFNVPGHLSDPTRSKVIPPKESIHRVLNERPGYSLDHNADKRNSLRVSQSDRHFGRRETGQETHPRQVSYNEKNHVLRNQSRRQFDLFKSASHTKNTGISDTREMEDNATQTRWWLDTIAKLLHSHPLVSDGRSHLYSSSLIDLDQVETGRIDSVSQFSDVTPESDSASPMLFRENNFPQSNNLGSFIHGSPTVVGWRKQQLLSNSMNNMLPGDQIRKRIQLYRKLMSPKQWKQFLAEALPGQSNMQFNLALLEASVIGVRRAVAECRYQFRHERWNCSQVPNTDTVLFGNLLLKGIPQTAFVYSIINAGIVQSVAEACLGRIDNCPCNNQGRETSTSNWQWQGCDHNIHYSRKFSRRLLDTMEQGSHIRFRMNLHNNKVGRQLVMKNMERYCRCHGTSGSCTLRTCYRRTPRMRTLGNLLKQIYETNSIRIHPDSALFQPTDPRRIKIQNSAKQRQYKRTSVRHILGKIDNHDNDPGQLSSALRYASQPQWSTTQFDFTNDQSGLSAQAERRLTDYPVVTNTNLTDRIRRTQLVYYETVPQSLFCEANPRLHIPGTHHRVCNSTSAGPDNCAQLCCGRGFLTNHYYTMESCNCKFIWCCRVQCQQCLVLKKMETCL</sequence>
<evidence type="ECO:0000313" key="13">
    <source>
        <dbReference type="Proteomes" id="UP000230066"/>
    </source>
</evidence>
<dbReference type="GO" id="GO:0005125">
    <property type="term" value="F:cytokine activity"/>
    <property type="evidence" value="ECO:0007669"/>
    <property type="project" value="TreeGrafter"/>
</dbReference>
<dbReference type="GO" id="GO:0005109">
    <property type="term" value="F:frizzled binding"/>
    <property type="evidence" value="ECO:0007669"/>
    <property type="project" value="TreeGrafter"/>
</dbReference>
<comment type="caution">
    <text evidence="12">The sequence shown here is derived from an EMBL/GenBank/DDBJ whole genome shotgun (WGS) entry which is preliminary data.</text>
</comment>
<evidence type="ECO:0000256" key="5">
    <source>
        <dbReference type="ARBA" id="ARBA00022530"/>
    </source>
</evidence>
<evidence type="ECO:0000256" key="3">
    <source>
        <dbReference type="ARBA" id="ARBA00022473"/>
    </source>
</evidence>
<keyword evidence="3 9" id="KW-0217">Developmental protein</keyword>
<evidence type="ECO:0000256" key="8">
    <source>
        <dbReference type="ARBA" id="ARBA00023288"/>
    </source>
</evidence>
<dbReference type="PROSITE" id="PS51257">
    <property type="entry name" value="PROKAR_LIPOPROTEIN"/>
    <property type="match status" value="1"/>
</dbReference>
<keyword evidence="4" id="KW-0964">Secreted</keyword>
<dbReference type="EMBL" id="JXXN02001320">
    <property type="protein sequence ID" value="THD25031.1"/>
    <property type="molecule type" value="Genomic_DNA"/>
</dbReference>
<dbReference type="AlphaFoldDB" id="A0A4E0REX8"/>
<comment type="subcellular location">
    <subcellularLocation>
        <location evidence="1 9">Secreted</location>
        <location evidence="1 9">Extracellular space</location>
        <location evidence="1 9">Extracellular matrix</location>
    </subcellularLocation>
</comment>
<dbReference type="GO" id="GO:0005615">
    <property type="term" value="C:extracellular space"/>
    <property type="evidence" value="ECO:0007669"/>
    <property type="project" value="TreeGrafter"/>
</dbReference>
<evidence type="ECO:0000256" key="6">
    <source>
        <dbReference type="ARBA" id="ARBA00022687"/>
    </source>
</evidence>
<evidence type="ECO:0000313" key="12">
    <source>
        <dbReference type="EMBL" id="THD25031.1"/>
    </source>
</evidence>
<keyword evidence="7" id="KW-1015">Disulfide bond</keyword>
<comment type="function">
    <text evidence="9">Ligand for members of the frizzled family of seven transmembrane receptors.</text>
</comment>
<organism evidence="12 13">
    <name type="scientific">Fasciola hepatica</name>
    <name type="common">Liver fluke</name>
    <dbReference type="NCBI Taxonomy" id="6192"/>
    <lineage>
        <taxon>Eukaryota</taxon>
        <taxon>Metazoa</taxon>
        <taxon>Spiralia</taxon>
        <taxon>Lophotrochozoa</taxon>
        <taxon>Platyhelminthes</taxon>
        <taxon>Trematoda</taxon>
        <taxon>Digenea</taxon>
        <taxon>Plagiorchiida</taxon>
        <taxon>Echinostomata</taxon>
        <taxon>Echinostomatoidea</taxon>
        <taxon>Fasciolidae</taxon>
        <taxon>Fasciola</taxon>
    </lineage>
</organism>
<accession>A0A4E0REX8</accession>
<proteinExistence type="inferred from homology"/>
<gene>
    <name evidence="12" type="ORF">D915_004280</name>
</gene>
<dbReference type="FunFam" id="3.30.2460.20:FF:000001">
    <property type="entry name" value="Wnt homolog"/>
    <property type="match status" value="1"/>
</dbReference>
<feature type="transmembrane region" description="Helical" evidence="11">
    <location>
        <begin position="7"/>
        <end position="28"/>
    </location>
</feature>
<keyword evidence="6 9" id="KW-0879">Wnt signaling pathway</keyword>
<keyword evidence="11" id="KW-1133">Transmembrane helix</keyword>